<protein>
    <recommendedName>
        <fullName evidence="2">FAD dependent oxidoreductase domain-containing protein</fullName>
    </recommendedName>
</protein>
<keyword evidence="1" id="KW-0560">Oxidoreductase</keyword>
<dbReference type="InterPro" id="IPR036188">
    <property type="entry name" value="FAD/NAD-bd_sf"/>
</dbReference>
<dbReference type="SUPFAM" id="SSF51905">
    <property type="entry name" value="FAD/NAD(P)-binding domain"/>
    <property type="match status" value="1"/>
</dbReference>
<dbReference type="Gene3D" id="3.30.9.10">
    <property type="entry name" value="D-Amino Acid Oxidase, subunit A, domain 2"/>
    <property type="match status" value="1"/>
</dbReference>
<proteinExistence type="predicted"/>
<dbReference type="EMBL" id="LNQL01000002">
    <property type="protein sequence ID" value="KSU49492.1"/>
    <property type="molecule type" value="Genomic_DNA"/>
</dbReference>
<name>A0A0V8GGV1_9BACL</name>
<reference evidence="3 4" key="1">
    <citation type="journal article" date="2015" name="Int. J. Syst. Evol. Microbiol.">
        <title>Exiguobacterium enclense sp. nov., isolated from sediment.</title>
        <authorList>
            <person name="Dastager S.G."/>
            <person name="Mawlankar R."/>
            <person name="Sonalkar V.V."/>
            <person name="Thorat M.N."/>
            <person name="Mual P."/>
            <person name="Verma A."/>
            <person name="Krishnamurthi S."/>
            <person name="Tang S.K."/>
            <person name="Li W.J."/>
        </authorList>
    </citation>
    <scope>NUCLEOTIDE SEQUENCE [LARGE SCALE GENOMIC DNA]</scope>
    <source>
        <strain evidence="3 4">NIO-1109</strain>
    </source>
</reference>
<dbReference type="OrthoDB" id="9794226at2"/>
<gene>
    <name evidence="3" type="ORF">AS033_08985</name>
</gene>
<evidence type="ECO:0000259" key="2">
    <source>
        <dbReference type="Pfam" id="PF01266"/>
    </source>
</evidence>
<organism evidence="3 4">
    <name type="scientific">Exiguobacterium indicum</name>
    <dbReference type="NCBI Taxonomy" id="296995"/>
    <lineage>
        <taxon>Bacteria</taxon>
        <taxon>Bacillati</taxon>
        <taxon>Bacillota</taxon>
        <taxon>Bacilli</taxon>
        <taxon>Bacillales</taxon>
        <taxon>Bacillales Family XII. Incertae Sedis</taxon>
        <taxon>Exiguobacterium</taxon>
    </lineage>
</organism>
<accession>A0A0V8GGV1</accession>
<dbReference type="AlphaFoldDB" id="A0A0V8GGV1"/>
<sequence length="314" mass="34098">MTDHIIIGGGVIGLTLAYGLACQNESVVVLERGTCGRGTSRAAAGMLATDIELRAELHALAARSRRLYPLLARRLERETGIDCGYREQPFLLKRKGREHLFPAVGQIDPRRLTTALMYALHARGISIEEQVDVTRIEENDDFIRIESNAGIWTGRTVTVAAGRGSQALLDTAGISIATYGVKGECLAVRLAGQPLRSILFDDAVYLVPKADGRILIGATELPHDETVGVSVAGIMSLLQAAERLYPPIRDAVIEEVWSGVRPQTVSGLPYIGVTDSSRRIFLATGHHRHGILLAPATAEVLVNTLRLIQKEEVR</sequence>
<dbReference type="GO" id="GO:0005737">
    <property type="term" value="C:cytoplasm"/>
    <property type="evidence" value="ECO:0007669"/>
    <property type="project" value="TreeGrafter"/>
</dbReference>
<evidence type="ECO:0000313" key="4">
    <source>
        <dbReference type="Proteomes" id="UP000053797"/>
    </source>
</evidence>
<feature type="domain" description="FAD dependent oxidoreductase" evidence="2">
    <location>
        <begin position="3"/>
        <end position="91"/>
    </location>
</feature>
<dbReference type="PANTHER" id="PTHR13847:SF289">
    <property type="entry name" value="GLYCINE OXIDASE"/>
    <property type="match status" value="1"/>
</dbReference>
<dbReference type="Pfam" id="PF01266">
    <property type="entry name" value="DAO"/>
    <property type="match status" value="2"/>
</dbReference>
<dbReference type="GO" id="GO:0016491">
    <property type="term" value="F:oxidoreductase activity"/>
    <property type="evidence" value="ECO:0007669"/>
    <property type="project" value="UniProtKB-KW"/>
</dbReference>
<evidence type="ECO:0000313" key="3">
    <source>
        <dbReference type="EMBL" id="KSU49492.1"/>
    </source>
</evidence>
<feature type="domain" description="FAD dependent oxidoreductase" evidence="2">
    <location>
        <begin position="101"/>
        <end position="302"/>
    </location>
</feature>
<dbReference type="PANTHER" id="PTHR13847">
    <property type="entry name" value="SARCOSINE DEHYDROGENASE-RELATED"/>
    <property type="match status" value="1"/>
</dbReference>
<dbReference type="RefSeq" id="WP_058265251.1">
    <property type="nucleotide sequence ID" value="NZ_FMYN01000002.1"/>
</dbReference>
<dbReference type="InterPro" id="IPR006076">
    <property type="entry name" value="FAD-dep_OxRdtase"/>
</dbReference>
<comment type="caution">
    <text evidence="3">The sequence shown here is derived from an EMBL/GenBank/DDBJ whole genome shotgun (WGS) entry which is preliminary data.</text>
</comment>
<dbReference type="Proteomes" id="UP000053797">
    <property type="component" value="Unassembled WGS sequence"/>
</dbReference>
<evidence type="ECO:0000256" key="1">
    <source>
        <dbReference type="ARBA" id="ARBA00023002"/>
    </source>
</evidence>
<dbReference type="Gene3D" id="3.50.50.60">
    <property type="entry name" value="FAD/NAD(P)-binding domain"/>
    <property type="match status" value="2"/>
</dbReference>
<dbReference type="SUPFAM" id="SSF54373">
    <property type="entry name" value="FAD-linked reductases, C-terminal domain"/>
    <property type="match status" value="1"/>
</dbReference>